<dbReference type="Proteomes" id="UP000886595">
    <property type="component" value="Unassembled WGS sequence"/>
</dbReference>
<proteinExistence type="predicted"/>
<evidence type="ECO:0000313" key="2">
    <source>
        <dbReference type="EMBL" id="KAG2253591.1"/>
    </source>
</evidence>
<accession>A0A8X7TU43</accession>
<keyword evidence="3" id="KW-1185">Reference proteome</keyword>
<feature type="region of interest" description="Disordered" evidence="1">
    <location>
        <begin position="43"/>
        <end position="62"/>
    </location>
</feature>
<dbReference type="EMBL" id="JAAMPC010000016">
    <property type="protein sequence ID" value="KAG2253591.1"/>
    <property type="molecule type" value="Genomic_DNA"/>
</dbReference>
<organism evidence="2 3">
    <name type="scientific">Brassica carinata</name>
    <name type="common">Ethiopian mustard</name>
    <name type="synonym">Abyssinian cabbage</name>
    <dbReference type="NCBI Taxonomy" id="52824"/>
    <lineage>
        <taxon>Eukaryota</taxon>
        <taxon>Viridiplantae</taxon>
        <taxon>Streptophyta</taxon>
        <taxon>Embryophyta</taxon>
        <taxon>Tracheophyta</taxon>
        <taxon>Spermatophyta</taxon>
        <taxon>Magnoliopsida</taxon>
        <taxon>eudicotyledons</taxon>
        <taxon>Gunneridae</taxon>
        <taxon>Pentapetalae</taxon>
        <taxon>rosids</taxon>
        <taxon>malvids</taxon>
        <taxon>Brassicales</taxon>
        <taxon>Brassicaceae</taxon>
        <taxon>Brassiceae</taxon>
        <taxon>Brassica</taxon>
    </lineage>
</organism>
<feature type="compositionally biased region" description="Polar residues" evidence="1">
    <location>
        <begin position="53"/>
        <end position="62"/>
    </location>
</feature>
<gene>
    <name evidence="2" type="ORF">Bca52824_083727</name>
</gene>
<reference evidence="2 3" key="1">
    <citation type="submission" date="2020-02" db="EMBL/GenBank/DDBJ databases">
        <authorList>
            <person name="Ma Q."/>
            <person name="Huang Y."/>
            <person name="Song X."/>
            <person name="Pei D."/>
        </authorList>
    </citation>
    <scope>NUCLEOTIDE SEQUENCE [LARGE SCALE GENOMIC DNA]</scope>
    <source>
        <strain evidence="2">Sxm20200214</strain>
        <tissue evidence="2">Leaf</tissue>
    </source>
</reference>
<comment type="caution">
    <text evidence="2">The sequence shown here is derived from an EMBL/GenBank/DDBJ whole genome shotgun (WGS) entry which is preliminary data.</text>
</comment>
<dbReference type="AlphaFoldDB" id="A0A8X7TU43"/>
<name>A0A8X7TU43_BRACI</name>
<evidence type="ECO:0000256" key="1">
    <source>
        <dbReference type="SAM" id="MobiDB-lite"/>
    </source>
</evidence>
<sequence length="62" mass="7291">MKSYVYVDQIMPKVYTEPAGYMSTLQFRQHVCLHTPLRGANMHQESQRRLTKTFPSTRNFIG</sequence>
<protein>
    <submittedName>
        <fullName evidence="2">Uncharacterized protein</fullName>
    </submittedName>
</protein>
<evidence type="ECO:0000313" key="3">
    <source>
        <dbReference type="Proteomes" id="UP000886595"/>
    </source>
</evidence>